<comment type="caution">
    <text evidence="4">The sequence shown here is derived from an EMBL/GenBank/DDBJ whole genome shotgun (WGS) entry which is preliminary data.</text>
</comment>
<dbReference type="Proteomes" id="UP001175227">
    <property type="component" value="Unassembled WGS sequence"/>
</dbReference>
<protein>
    <submittedName>
        <fullName evidence="4">Uncharacterized protein</fullName>
    </submittedName>
</protein>
<feature type="compositionally biased region" description="Polar residues" evidence="1">
    <location>
        <begin position="80"/>
        <end position="93"/>
    </location>
</feature>
<dbReference type="EMBL" id="JAUEPR010000155">
    <property type="protein sequence ID" value="KAK0461457.1"/>
    <property type="molecule type" value="Genomic_DNA"/>
</dbReference>
<evidence type="ECO:0000313" key="5">
    <source>
        <dbReference type="Proteomes" id="UP001175227"/>
    </source>
</evidence>
<feature type="compositionally biased region" description="Basic and acidic residues" evidence="1">
    <location>
        <begin position="121"/>
        <end position="132"/>
    </location>
</feature>
<dbReference type="AlphaFoldDB" id="A0AA39TJN5"/>
<proteinExistence type="predicted"/>
<sequence>MILDKTGLPFPSESLPSAYLTRPFRLKMAMTAVINTLHGLNMVQNTEKDRSAPLLTLSFRVVVVVKCKISSRRNNLTLIGTSAGTSQEGNQRTMPGGNDGGHETPPIDMKEIDEEAYDGGKPTKDTLNDKET</sequence>
<organism evidence="4 5">
    <name type="scientific">Armillaria novae-zelandiae</name>
    <dbReference type="NCBI Taxonomy" id="153914"/>
    <lineage>
        <taxon>Eukaryota</taxon>
        <taxon>Fungi</taxon>
        <taxon>Dikarya</taxon>
        <taxon>Basidiomycota</taxon>
        <taxon>Agaricomycotina</taxon>
        <taxon>Agaricomycetes</taxon>
        <taxon>Agaricomycetidae</taxon>
        <taxon>Agaricales</taxon>
        <taxon>Marasmiineae</taxon>
        <taxon>Physalacriaceae</taxon>
        <taxon>Armillaria</taxon>
    </lineage>
</organism>
<reference evidence="4" key="1">
    <citation type="submission" date="2023-06" db="EMBL/GenBank/DDBJ databases">
        <authorList>
            <consortium name="Lawrence Berkeley National Laboratory"/>
            <person name="Ahrendt S."/>
            <person name="Sahu N."/>
            <person name="Indic B."/>
            <person name="Wong-Bajracharya J."/>
            <person name="Merenyi Z."/>
            <person name="Ke H.-M."/>
            <person name="Monk M."/>
            <person name="Kocsube S."/>
            <person name="Drula E."/>
            <person name="Lipzen A."/>
            <person name="Balint B."/>
            <person name="Henrissat B."/>
            <person name="Andreopoulos B."/>
            <person name="Martin F.M."/>
            <person name="Harder C.B."/>
            <person name="Rigling D."/>
            <person name="Ford K.L."/>
            <person name="Foster G.D."/>
            <person name="Pangilinan J."/>
            <person name="Papanicolaou A."/>
            <person name="Barry K."/>
            <person name="LaButti K."/>
            <person name="Viragh M."/>
            <person name="Koriabine M."/>
            <person name="Yan M."/>
            <person name="Riley R."/>
            <person name="Champramary S."/>
            <person name="Plett K.L."/>
            <person name="Tsai I.J."/>
            <person name="Slot J."/>
            <person name="Sipos G."/>
            <person name="Plett J."/>
            <person name="Nagy L.G."/>
            <person name="Grigoriev I.V."/>
        </authorList>
    </citation>
    <scope>NUCLEOTIDE SEQUENCE</scope>
    <source>
        <strain evidence="4">ICMP 16352</strain>
    </source>
</reference>
<dbReference type="EMBL" id="JAUEPR010000155">
    <property type="protein sequence ID" value="KAK0461454.1"/>
    <property type="molecule type" value="Genomic_DNA"/>
</dbReference>
<gene>
    <name evidence="2" type="ORF">IW261DRAFT_1599506</name>
    <name evidence="3" type="ORF">IW261DRAFT_1599509</name>
    <name evidence="4" type="ORF">IW261DRAFT_1599512</name>
</gene>
<evidence type="ECO:0000256" key="1">
    <source>
        <dbReference type="SAM" id="MobiDB-lite"/>
    </source>
</evidence>
<evidence type="ECO:0000313" key="2">
    <source>
        <dbReference type="EMBL" id="KAK0461451.1"/>
    </source>
</evidence>
<feature type="region of interest" description="Disordered" evidence="1">
    <location>
        <begin position="80"/>
        <end position="132"/>
    </location>
</feature>
<accession>A0AA39TJN5</accession>
<keyword evidence="5" id="KW-1185">Reference proteome</keyword>
<dbReference type="EMBL" id="JAUEPR010000155">
    <property type="protein sequence ID" value="KAK0461451.1"/>
    <property type="molecule type" value="Genomic_DNA"/>
</dbReference>
<name>A0AA39TJN5_9AGAR</name>
<evidence type="ECO:0000313" key="4">
    <source>
        <dbReference type="EMBL" id="KAK0461457.1"/>
    </source>
</evidence>
<evidence type="ECO:0000313" key="3">
    <source>
        <dbReference type="EMBL" id="KAK0461454.1"/>
    </source>
</evidence>